<dbReference type="EMBL" id="DS990241">
    <property type="protein sequence ID" value="EEQ55649.1"/>
    <property type="molecule type" value="Genomic_DNA"/>
</dbReference>
<dbReference type="AlphaFoldDB" id="C5ECA5"/>
<gene>
    <name evidence="3" type="ORF">BLIG_01387</name>
</gene>
<name>C5ECA5_BIFLI</name>
<feature type="compositionally biased region" description="Basic and acidic residues" evidence="1">
    <location>
        <begin position="1"/>
        <end position="17"/>
    </location>
</feature>
<evidence type="ECO:0008006" key="4">
    <source>
        <dbReference type="Google" id="ProtNLM"/>
    </source>
</evidence>
<organism evidence="3">
    <name type="scientific">Bifidobacterium longum subsp. infantis CCUG 52486</name>
    <dbReference type="NCBI Taxonomy" id="537937"/>
    <lineage>
        <taxon>Bacteria</taxon>
        <taxon>Bacillati</taxon>
        <taxon>Actinomycetota</taxon>
        <taxon>Actinomycetes</taxon>
        <taxon>Bifidobacteriales</taxon>
        <taxon>Bifidobacteriaceae</taxon>
        <taxon>Bifidobacterium</taxon>
    </lineage>
</organism>
<protein>
    <recommendedName>
        <fullName evidence="4">Transmembrane protein</fullName>
    </recommendedName>
</protein>
<keyword evidence="2" id="KW-1133">Transmembrane helix</keyword>
<keyword evidence="2" id="KW-0472">Membrane</keyword>
<keyword evidence="2" id="KW-0812">Transmembrane</keyword>
<feature type="transmembrane region" description="Helical" evidence="2">
    <location>
        <begin position="124"/>
        <end position="143"/>
    </location>
</feature>
<evidence type="ECO:0000256" key="1">
    <source>
        <dbReference type="SAM" id="MobiDB-lite"/>
    </source>
</evidence>
<evidence type="ECO:0000256" key="2">
    <source>
        <dbReference type="SAM" id="Phobius"/>
    </source>
</evidence>
<proteinExistence type="predicted"/>
<reference evidence="3" key="1">
    <citation type="submission" date="2008-08" db="EMBL/GenBank/DDBJ databases">
        <title>Annotation of Bifidobacterium longum subsp. infantis CCUG 52486.</title>
        <authorList>
            <consortium name="The Broad Institute Genome Sequencing Platform"/>
            <person name="Gougoulias C."/>
            <person name="Tuohy K.M."/>
            <person name="Gibson G.R."/>
            <person name="Ward D."/>
            <person name="Mehta T."/>
            <person name="Young S."/>
            <person name="Jaffe D."/>
            <person name="Gnerre S."/>
            <person name="Berlin A."/>
            <person name="Heiman D."/>
            <person name="Hepburn T."/>
            <person name="Shea T."/>
            <person name="Sykes S."/>
            <person name="Alvarado L."/>
            <person name="Kodira C."/>
            <person name="Borodovsky M."/>
            <person name="Lander E."/>
            <person name="Galagan J."/>
            <person name="Nusbaum C."/>
            <person name="Birren B."/>
        </authorList>
    </citation>
    <scope>NUCLEOTIDE SEQUENCE [LARGE SCALE GENOMIC DNA]</scope>
    <source>
        <strain evidence="3">CCUG 52486</strain>
    </source>
</reference>
<dbReference type="Proteomes" id="UP000005084">
    <property type="component" value="Unassembled WGS sequence"/>
</dbReference>
<feature type="region of interest" description="Disordered" evidence="1">
    <location>
        <begin position="1"/>
        <end position="54"/>
    </location>
</feature>
<accession>C5ECA5</accession>
<evidence type="ECO:0000313" key="3">
    <source>
        <dbReference type="EMBL" id="EEQ55649.1"/>
    </source>
</evidence>
<feature type="transmembrane region" description="Helical" evidence="2">
    <location>
        <begin position="155"/>
        <end position="172"/>
    </location>
</feature>
<sequence length="197" mass="21835">MVGDDDAQRAHEERGDEQAQDAQRFRQRTRFRPVHDSPPSQRFGSPGMPPSMFPSMAGCSRSGFTVPGSAFSGDPSSVPVHRASMRSSAVFSSALVFPASFAFLRSRVAFSRASSRRPSNDLMLTRAATYSSIASCFVFWLSRTALRMLRFMSRMVFWLFATTIFLSLVFPSRRVCLPVARSTGHGVYIPHGGRRGV</sequence>
<dbReference type="HOGENOM" id="CLU_1381761_0_0_11"/>